<keyword evidence="1" id="KW-0732">Signal</keyword>
<evidence type="ECO:0000313" key="3">
    <source>
        <dbReference type="Proteomes" id="UP001373714"/>
    </source>
</evidence>
<feature type="signal peptide" evidence="1">
    <location>
        <begin position="1"/>
        <end position="18"/>
    </location>
</feature>
<organism evidence="2 3">
    <name type="scientific">Orbilia blumenaviensis</name>
    <dbReference type="NCBI Taxonomy" id="1796055"/>
    <lineage>
        <taxon>Eukaryota</taxon>
        <taxon>Fungi</taxon>
        <taxon>Dikarya</taxon>
        <taxon>Ascomycota</taxon>
        <taxon>Pezizomycotina</taxon>
        <taxon>Orbiliomycetes</taxon>
        <taxon>Orbiliales</taxon>
        <taxon>Orbiliaceae</taxon>
        <taxon>Orbilia</taxon>
    </lineage>
</organism>
<name>A0AAV9U3A7_9PEZI</name>
<feature type="chain" id="PRO_5043552849" evidence="1">
    <location>
        <begin position="19"/>
        <end position="171"/>
    </location>
</feature>
<reference evidence="2 3" key="1">
    <citation type="submission" date="2019-10" db="EMBL/GenBank/DDBJ databases">
        <authorList>
            <person name="Palmer J.M."/>
        </authorList>
    </citation>
    <scope>NUCLEOTIDE SEQUENCE [LARGE SCALE GENOMIC DNA]</scope>
    <source>
        <strain evidence="2 3">TWF730</strain>
    </source>
</reference>
<dbReference type="EMBL" id="JAVHNS010000015">
    <property type="protein sequence ID" value="KAK6334512.1"/>
    <property type="molecule type" value="Genomic_DNA"/>
</dbReference>
<gene>
    <name evidence="2" type="ORF">TWF730_003726</name>
</gene>
<evidence type="ECO:0000256" key="1">
    <source>
        <dbReference type="SAM" id="SignalP"/>
    </source>
</evidence>
<sequence length="171" mass="18562">MKITSFLAALAVTTCASAQTRDSIEPILPTRDPAEPILPTIITIKPTLTRSFTLVTLSPRPTVITTPIVTRSCGPCPISTTSTVTLIYKRPPICPEYLCVPCRYLDIEKREEVELVEKRQLPTTTVLAPCCCATQPPTTTTITKDPCPNPCACAITKTVVPTCIKPSVTLY</sequence>
<keyword evidence="3" id="KW-1185">Reference proteome</keyword>
<proteinExistence type="predicted"/>
<comment type="caution">
    <text evidence="2">The sequence shown here is derived from an EMBL/GenBank/DDBJ whole genome shotgun (WGS) entry which is preliminary data.</text>
</comment>
<dbReference type="AlphaFoldDB" id="A0AAV9U3A7"/>
<accession>A0AAV9U3A7</accession>
<evidence type="ECO:0000313" key="2">
    <source>
        <dbReference type="EMBL" id="KAK6334512.1"/>
    </source>
</evidence>
<dbReference type="Proteomes" id="UP001373714">
    <property type="component" value="Unassembled WGS sequence"/>
</dbReference>
<protein>
    <submittedName>
        <fullName evidence="2">Uncharacterized protein</fullName>
    </submittedName>
</protein>